<accession>A0ABT8FWV2</accession>
<dbReference type="InterPro" id="IPR004183">
    <property type="entry name" value="Xdiol_dOase_suB"/>
</dbReference>
<reference evidence="2" key="1">
    <citation type="submission" date="2021-06" db="EMBL/GenBank/DDBJ databases">
        <title>Genome-based taxonomic framework of Microbacterium strains isolated from marine environment, the description of four new species and reclassification of four preexisting species.</title>
        <authorList>
            <person name="Lee S.D."/>
            <person name="Kim S.-M."/>
            <person name="Byeon Y.-S."/>
            <person name="Yang H.L."/>
            <person name="Kim I.S."/>
        </authorList>
    </citation>
    <scope>NUCLEOTIDE SEQUENCE</scope>
    <source>
        <strain evidence="2">KACC 20510</strain>
    </source>
</reference>
<proteinExistence type="predicted"/>
<keyword evidence="2" id="KW-0560">Oxidoreductase</keyword>
<comment type="caution">
    <text evidence="2">The sequence shown here is derived from an EMBL/GenBank/DDBJ whole genome shotgun (WGS) entry which is preliminary data.</text>
</comment>
<evidence type="ECO:0000313" key="3">
    <source>
        <dbReference type="Proteomes" id="UP001172731"/>
    </source>
</evidence>
<dbReference type="GO" id="GO:0047070">
    <property type="term" value="F:3-carboxyethylcatechol 2,3-dioxygenase activity"/>
    <property type="evidence" value="ECO:0007669"/>
    <property type="project" value="UniProtKB-EC"/>
</dbReference>
<dbReference type="SUPFAM" id="SSF53213">
    <property type="entry name" value="LigB-like"/>
    <property type="match status" value="1"/>
</dbReference>
<name>A0ABT8FWV2_9MICO</name>
<organism evidence="2 3">
    <name type="scientific">Microbacterium aurantiacum</name>
    <dbReference type="NCBI Taxonomy" id="162393"/>
    <lineage>
        <taxon>Bacteria</taxon>
        <taxon>Bacillati</taxon>
        <taxon>Actinomycetota</taxon>
        <taxon>Actinomycetes</taxon>
        <taxon>Micrococcales</taxon>
        <taxon>Microbacteriaceae</taxon>
        <taxon>Microbacterium</taxon>
    </lineage>
</organism>
<dbReference type="Gene3D" id="3.40.830.10">
    <property type="entry name" value="LigB-like"/>
    <property type="match status" value="1"/>
</dbReference>
<protein>
    <submittedName>
        <fullName evidence="2">3-carboxyethylcatechol 2,3-dioxygenase</fullName>
        <ecNumber evidence="2">1.13.11.16</ecNumber>
    </submittedName>
</protein>
<dbReference type="Proteomes" id="UP001172731">
    <property type="component" value="Unassembled WGS sequence"/>
</dbReference>
<sequence>MDRDVDGELGKRFREGVAKARAAVAEFDPELVVLFGGDHRRAFAEVAPTFAVAQSASLLPEGTIPAEDLNVPGDLARDLAYALVAVDFDIAVCRGVALDHAFGQPLHHYLPHVTGAQIIPVPVNCASPPLATAARTIAFGRAVGEFFESIDKRILFIGTGGLSHSPPSLEDDRHDKTEAERRAQIQAGFEAASKKIKPEWDNAFLDALGRWDEPELIRMADRATEDAGVGANEVRTWLAAGAAGGGRPILPLAYEPVEPWITGMGVAVSAVA</sequence>
<evidence type="ECO:0000313" key="2">
    <source>
        <dbReference type="EMBL" id="MDN4465352.1"/>
    </source>
</evidence>
<dbReference type="EC" id="1.13.11.16" evidence="2"/>
<evidence type="ECO:0000259" key="1">
    <source>
        <dbReference type="Pfam" id="PF02900"/>
    </source>
</evidence>
<feature type="domain" description="Extradiol ring-cleavage dioxygenase class III enzyme subunit B" evidence="1">
    <location>
        <begin position="14"/>
        <end position="246"/>
    </location>
</feature>
<dbReference type="EMBL" id="JAHWXI010000018">
    <property type="protein sequence ID" value="MDN4465352.1"/>
    <property type="molecule type" value="Genomic_DNA"/>
</dbReference>
<keyword evidence="3" id="KW-1185">Reference proteome</keyword>
<dbReference type="Pfam" id="PF02900">
    <property type="entry name" value="LigB"/>
    <property type="match status" value="1"/>
</dbReference>
<dbReference type="NCBIfam" id="NF009909">
    <property type="entry name" value="PRK13370.1-3"/>
    <property type="match status" value="1"/>
</dbReference>
<gene>
    <name evidence="2" type="ORF">KZC48_13240</name>
</gene>